<evidence type="ECO:0008006" key="3">
    <source>
        <dbReference type="Google" id="ProtNLM"/>
    </source>
</evidence>
<dbReference type="AlphaFoldDB" id="A0A3E0H3X3"/>
<reference evidence="1 2" key="1">
    <citation type="submission" date="2018-08" db="EMBL/GenBank/DDBJ databases">
        <title>Genomic Encyclopedia of Type Strains, Phase IV (KMG-IV): sequencing the most valuable type-strain genomes for metagenomic binning, comparative biology and taxonomic classification.</title>
        <authorList>
            <person name="Goeker M."/>
        </authorList>
    </citation>
    <scope>NUCLEOTIDE SEQUENCE [LARGE SCALE GENOMIC DNA]</scope>
    <source>
        <strain evidence="1 2">DSM 26022</strain>
    </source>
</reference>
<sequence>MRIIGNQELDMNEPLWRYFKTERFLELLQSSHLYFASARQFADPFEGAVAVLPAGFPIDPRYAEIVHDERAFEELRRLTKVSCWHRANYESDAMWQLYAGEWKGVAIRTTPSRISAAAKPFRLKPEYGHEELWAGNVNYVDLLKERLRINMLERFWYKHMAFSWENEFRLAISARMAEEFGVVVPEQGVNVEFDIPQLIERIYLGPSLSELDIAAIRSAAKSHDLEDRIRITSMLGTPRYT</sequence>
<evidence type="ECO:0000313" key="2">
    <source>
        <dbReference type="Proteomes" id="UP000256774"/>
    </source>
</evidence>
<dbReference type="EMBL" id="QUNR01000003">
    <property type="protein sequence ID" value="REH37968.1"/>
    <property type="molecule type" value="Genomic_DNA"/>
</dbReference>
<protein>
    <recommendedName>
        <fullName evidence="3">DUF2971 domain-containing protein</fullName>
    </recommendedName>
</protein>
<keyword evidence="2" id="KW-1185">Reference proteome</keyword>
<gene>
    <name evidence="1" type="ORF">DFR26_1754</name>
</gene>
<dbReference type="Proteomes" id="UP000256774">
    <property type="component" value="Unassembled WGS sequence"/>
</dbReference>
<accession>A0A3E0H3X3</accession>
<organism evidence="1 2">
    <name type="scientific">Paraperlucidibaca baekdonensis</name>
    <dbReference type="NCBI Taxonomy" id="748120"/>
    <lineage>
        <taxon>Bacteria</taxon>
        <taxon>Pseudomonadati</taxon>
        <taxon>Pseudomonadota</taxon>
        <taxon>Gammaproteobacteria</taxon>
        <taxon>Moraxellales</taxon>
        <taxon>Moraxellaceae</taxon>
        <taxon>Paraperlucidibaca</taxon>
    </lineage>
</organism>
<proteinExistence type="predicted"/>
<evidence type="ECO:0000313" key="1">
    <source>
        <dbReference type="EMBL" id="REH37968.1"/>
    </source>
</evidence>
<dbReference type="OrthoDB" id="8548541at2"/>
<name>A0A3E0H3X3_9GAMM</name>
<comment type="caution">
    <text evidence="1">The sequence shown here is derived from an EMBL/GenBank/DDBJ whole genome shotgun (WGS) entry which is preliminary data.</text>
</comment>